<evidence type="ECO:0000256" key="1">
    <source>
        <dbReference type="SAM" id="Coils"/>
    </source>
</evidence>
<organism evidence="2 3">
    <name type="scientific">Lobosporangium transversale</name>
    <dbReference type="NCBI Taxonomy" id="64571"/>
    <lineage>
        <taxon>Eukaryota</taxon>
        <taxon>Fungi</taxon>
        <taxon>Fungi incertae sedis</taxon>
        <taxon>Mucoromycota</taxon>
        <taxon>Mortierellomycotina</taxon>
        <taxon>Mortierellomycetes</taxon>
        <taxon>Mortierellales</taxon>
        <taxon>Mortierellaceae</taxon>
        <taxon>Lobosporangium</taxon>
    </lineage>
</organism>
<proteinExistence type="predicted"/>
<name>A0A1Y2GCD1_9FUNG</name>
<dbReference type="AlphaFoldDB" id="A0A1Y2GCD1"/>
<sequence>MAYNYNTEREIVVGRRMALHQRILDYRSMIELVKQMLDDQERIVHDVDLYLMFENVLLGATRLLEIPRLPTFAVGRAQASHLQASTQVSAQNQAQTAAWVRTTLKVPLIGRPFNAGCGAQPLIDEVLVRRQRIVDARALLRELERIMEKDKRTYETLGEALLSIDG</sequence>
<accession>A0A1Y2GCD1</accession>
<evidence type="ECO:0000313" key="3">
    <source>
        <dbReference type="Proteomes" id="UP000193648"/>
    </source>
</evidence>
<evidence type="ECO:0000313" key="2">
    <source>
        <dbReference type="EMBL" id="ORZ06980.1"/>
    </source>
</evidence>
<dbReference type="InParanoid" id="A0A1Y2GCD1"/>
<keyword evidence="1" id="KW-0175">Coiled coil</keyword>
<dbReference type="GeneID" id="33570941"/>
<gene>
    <name evidence="2" type="ORF">BCR41DRAFT_399839</name>
</gene>
<dbReference type="EMBL" id="MCFF01000043">
    <property type="protein sequence ID" value="ORZ06980.1"/>
    <property type="molecule type" value="Genomic_DNA"/>
</dbReference>
<reference evidence="2 3" key="1">
    <citation type="submission" date="2016-07" db="EMBL/GenBank/DDBJ databases">
        <title>Pervasive Adenine N6-methylation of Active Genes in Fungi.</title>
        <authorList>
            <consortium name="DOE Joint Genome Institute"/>
            <person name="Mondo S.J."/>
            <person name="Dannebaum R.O."/>
            <person name="Kuo R.C."/>
            <person name="Labutti K."/>
            <person name="Haridas S."/>
            <person name="Kuo A."/>
            <person name="Salamov A."/>
            <person name="Ahrendt S.R."/>
            <person name="Lipzen A."/>
            <person name="Sullivan W."/>
            <person name="Andreopoulos W.B."/>
            <person name="Clum A."/>
            <person name="Lindquist E."/>
            <person name="Daum C."/>
            <person name="Ramamoorthy G.K."/>
            <person name="Gryganskyi A."/>
            <person name="Culley D."/>
            <person name="Magnuson J.K."/>
            <person name="James T.Y."/>
            <person name="O'Malley M.A."/>
            <person name="Stajich J.E."/>
            <person name="Spatafora J.W."/>
            <person name="Visel A."/>
            <person name="Grigoriev I.V."/>
        </authorList>
    </citation>
    <scope>NUCLEOTIDE SEQUENCE [LARGE SCALE GENOMIC DNA]</scope>
    <source>
        <strain evidence="2 3">NRRL 3116</strain>
    </source>
</reference>
<feature type="coiled-coil region" evidence="1">
    <location>
        <begin position="133"/>
        <end position="160"/>
    </location>
</feature>
<protein>
    <submittedName>
        <fullName evidence="2">Uncharacterized protein</fullName>
    </submittedName>
</protein>
<comment type="caution">
    <text evidence="2">The sequence shown here is derived from an EMBL/GenBank/DDBJ whole genome shotgun (WGS) entry which is preliminary data.</text>
</comment>
<keyword evidence="3" id="KW-1185">Reference proteome</keyword>
<dbReference type="Proteomes" id="UP000193648">
    <property type="component" value="Unassembled WGS sequence"/>
</dbReference>
<dbReference type="RefSeq" id="XP_021877776.1">
    <property type="nucleotide sequence ID" value="XM_022029098.1"/>
</dbReference>